<feature type="compositionally biased region" description="Low complexity" evidence="1">
    <location>
        <begin position="187"/>
        <end position="197"/>
    </location>
</feature>
<feature type="region of interest" description="Disordered" evidence="1">
    <location>
        <begin position="73"/>
        <end position="202"/>
    </location>
</feature>
<feature type="compositionally biased region" description="Low complexity" evidence="1">
    <location>
        <begin position="114"/>
        <end position="126"/>
    </location>
</feature>
<sequence>MTGGSSANPCHSTLHAYRSAGLSLIPKDIGLTDVDHGLVGLGKDFARVADTDMDLMFQKARAEERAGRQHVFAQQPPSLNSGTATSVAPPPSTVSLAAGQGASNMGGTSGCAVSSMGQGASSMGQGHAVNGIGQGASSMGSTSGHAGPSQGGTGWAGTAPAGTQPWQAPVQRRSSSSSLTGYVRNKQQQQQQQQQQQDIRRRRTCSKPLLSIYSRGHHILWIPCSRSMRPPIPSQPPFHHTNSGCPNHKRSSHNPFSSMLVLQDNTAACSLL</sequence>
<evidence type="ECO:0000256" key="1">
    <source>
        <dbReference type="SAM" id="MobiDB-lite"/>
    </source>
</evidence>
<gene>
    <name evidence="2" type="ORF">DTER00134_LOCUS20093</name>
</gene>
<name>A0A7S3R7J2_DUNTE</name>
<evidence type="ECO:0000313" key="2">
    <source>
        <dbReference type="EMBL" id="CAE0505020.1"/>
    </source>
</evidence>
<feature type="compositionally biased region" description="Polar residues" evidence="1">
    <location>
        <begin position="75"/>
        <end position="86"/>
    </location>
</feature>
<dbReference type="AlphaFoldDB" id="A0A7S3R7J2"/>
<reference evidence="2" key="1">
    <citation type="submission" date="2021-01" db="EMBL/GenBank/DDBJ databases">
        <authorList>
            <person name="Corre E."/>
            <person name="Pelletier E."/>
            <person name="Niang G."/>
            <person name="Scheremetjew M."/>
            <person name="Finn R."/>
            <person name="Kale V."/>
            <person name="Holt S."/>
            <person name="Cochrane G."/>
            <person name="Meng A."/>
            <person name="Brown T."/>
            <person name="Cohen L."/>
        </authorList>
    </citation>
    <scope>NUCLEOTIDE SEQUENCE</scope>
    <source>
        <strain evidence="2">CCMP1320</strain>
    </source>
</reference>
<accession>A0A7S3R7J2</accession>
<protein>
    <submittedName>
        <fullName evidence="2">Uncharacterized protein</fullName>
    </submittedName>
</protein>
<feature type="compositionally biased region" description="Polar residues" evidence="1">
    <location>
        <begin position="135"/>
        <end position="144"/>
    </location>
</feature>
<organism evidence="2">
    <name type="scientific">Dunaliella tertiolecta</name>
    <name type="common">Green alga</name>
    <dbReference type="NCBI Taxonomy" id="3047"/>
    <lineage>
        <taxon>Eukaryota</taxon>
        <taxon>Viridiplantae</taxon>
        <taxon>Chlorophyta</taxon>
        <taxon>core chlorophytes</taxon>
        <taxon>Chlorophyceae</taxon>
        <taxon>CS clade</taxon>
        <taxon>Chlamydomonadales</taxon>
        <taxon>Dunaliellaceae</taxon>
        <taxon>Dunaliella</taxon>
    </lineage>
</organism>
<dbReference type="EMBL" id="HBIP01032939">
    <property type="protein sequence ID" value="CAE0505020.1"/>
    <property type="molecule type" value="Transcribed_RNA"/>
</dbReference>
<proteinExistence type="predicted"/>